<dbReference type="CDD" id="cd03801">
    <property type="entry name" value="GT4_PimA-like"/>
    <property type="match status" value="1"/>
</dbReference>
<evidence type="ECO:0000313" key="2">
    <source>
        <dbReference type="EMBL" id="MBW4330257.1"/>
    </source>
</evidence>
<protein>
    <submittedName>
        <fullName evidence="2">Glycosyltransferase family 4 protein</fullName>
    </submittedName>
</protein>
<dbReference type="RefSeq" id="WP_219237353.1">
    <property type="nucleotide sequence ID" value="NZ_JAHWZX010000003.1"/>
</dbReference>
<dbReference type="PANTHER" id="PTHR12526">
    <property type="entry name" value="GLYCOSYLTRANSFERASE"/>
    <property type="match status" value="1"/>
</dbReference>
<sequence>MKVAHVITGFSLGGAEQVAEDLSLRFRARGINVHMVGLVKPDPALIDFSAGMKQRLADAGVPCHELGATDKRIGLIRRLPALAALLRRERFDLVHAHVDHAEFAVSMVRRTHRLTLARTIHNVVLWPGHRLLGKISERGWNDDLVIAVSPAAMDAHVELRRSLGLELSEHRQTILNGVPFRGDDSAKVRTGLLQAAFFGRSTPQKGLDVLIAALRALQDSAAAFHLTIYSDAVHDDGFRQAVADMTNVTLLPPVTDARQRISDFDLLIMPSRFEGLPLVALEAFASGTPVLATDAPGLRAVLPPDWPLRAPNEDAPALACKLAEAAADVDGTRRLRAVAAEHGRQFSVDRMCERYLDAYDAYLSTASSHRRNG</sequence>
<evidence type="ECO:0000313" key="3">
    <source>
        <dbReference type="Proteomes" id="UP001197214"/>
    </source>
</evidence>
<evidence type="ECO:0000259" key="1">
    <source>
        <dbReference type="Pfam" id="PF13439"/>
    </source>
</evidence>
<accession>A0ABS6XJ98</accession>
<keyword evidence="3" id="KW-1185">Reference proteome</keyword>
<gene>
    <name evidence="2" type="ORF">KY084_05150</name>
</gene>
<proteinExistence type="predicted"/>
<name>A0ABS6XJ98_9SPHN</name>
<reference evidence="2 3" key="1">
    <citation type="submission" date="2021-07" db="EMBL/GenBank/DDBJ databases">
        <title>Stakelama flava sp. nov., a novel endophytic bacterium isolated from branch of Kandelia candel.</title>
        <authorList>
            <person name="Tuo L."/>
        </authorList>
    </citation>
    <scope>NUCLEOTIDE SEQUENCE [LARGE SCALE GENOMIC DNA]</scope>
    <source>
        <strain evidence="2 3">CBK3Z-3</strain>
    </source>
</reference>
<dbReference type="Pfam" id="PF13692">
    <property type="entry name" value="Glyco_trans_1_4"/>
    <property type="match status" value="1"/>
</dbReference>
<dbReference type="InterPro" id="IPR028098">
    <property type="entry name" value="Glyco_trans_4-like_N"/>
</dbReference>
<dbReference type="EMBL" id="JAHWZX010000003">
    <property type="protein sequence ID" value="MBW4330257.1"/>
    <property type="molecule type" value="Genomic_DNA"/>
</dbReference>
<organism evidence="2 3">
    <name type="scientific">Stakelama flava</name>
    <dbReference type="NCBI Taxonomy" id="2860338"/>
    <lineage>
        <taxon>Bacteria</taxon>
        <taxon>Pseudomonadati</taxon>
        <taxon>Pseudomonadota</taxon>
        <taxon>Alphaproteobacteria</taxon>
        <taxon>Sphingomonadales</taxon>
        <taxon>Sphingomonadaceae</taxon>
        <taxon>Stakelama</taxon>
    </lineage>
</organism>
<feature type="domain" description="Glycosyltransferase subfamily 4-like N-terminal" evidence="1">
    <location>
        <begin position="13"/>
        <end position="158"/>
    </location>
</feature>
<dbReference type="PANTHER" id="PTHR12526:SF630">
    <property type="entry name" value="GLYCOSYLTRANSFERASE"/>
    <property type="match status" value="1"/>
</dbReference>
<comment type="caution">
    <text evidence="2">The sequence shown here is derived from an EMBL/GenBank/DDBJ whole genome shotgun (WGS) entry which is preliminary data.</text>
</comment>
<dbReference type="Pfam" id="PF13439">
    <property type="entry name" value="Glyco_transf_4"/>
    <property type="match status" value="1"/>
</dbReference>
<dbReference type="Proteomes" id="UP001197214">
    <property type="component" value="Unassembled WGS sequence"/>
</dbReference>